<dbReference type="GO" id="GO:0005886">
    <property type="term" value="C:plasma membrane"/>
    <property type="evidence" value="ECO:0007669"/>
    <property type="project" value="UniProtKB-SubCell"/>
</dbReference>
<dbReference type="Pfam" id="PF02618">
    <property type="entry name" value="YceG"/>
    <property type="match status" value="1"/>
</dbReference>
<dbReference type="Proteomes" id="UP000249341">
    <property type="component" value="Unassembled WGS sequence"/>
</dbReference>
<dbReference type="AlphaFoldDB" id="A0A327YYN2"/>
<evidence type="ECO:0000256" key="1">
    <source>
        <dbReference type="ARBA" id="ARBA00022475"/>
    </source>
</evidence>
<dbReference type="GO" id="GO:0008932">
    <property type="term" value="F:lytic endotransglycosylase activity"/>
    <property type="evidence" value="ECO:0007669"/>
    <property type="project" value="UniProtKB-UniRule"/>
</dbReference>
<dbReference type="GO" id="GO:0009252">
    <property type="term" value="P:peptidoglycan biosynthetic process"/>
    <property type="evidence" value="ECO:0007669"/>
    <property type="project" value="UniProtKB-UniRule"/>
</dbReference>
<dbReference type="PANTHER" id="PTHR30518">
    <property type="entry name" value="ENDOLYTIC MUREIN TRANSGLYCOSYLASE"/>
    <property type="match status" value="1"/>
</dbReference>
<keyword evidence="5 7" id="KW-0456">Lyase</keyword>
<dbReference type="InterPro" id="IPR003770">
    <property type="entry name" value="MLTG-like"/>
</dbReference>
<dbReference type="HAMAP" id="MF_02065">
    <property type="entry name" value="MltG"/>
    <property type="match status" value="1"/>
</dbReference>
<reference evidence="8 9" key="1">
    <citation type="submission" date="2018-06" db="EMBL/GenBank/DDBJ databases">
        <title>Genomic Encyclopedia of Type Strains, Phase III (KMG-III): the genomes of soil and plant-associated and newly described type strains.</title>
        <authorList>
            <person name="Whitman W."/>
        </authorList>
    </citation>
    <scope>NUCLEOTIDE SEQUENCE [LARGE SCALE GENOMIC DNA]</scope>
    <source>
        <strain evidence="8 9">CGMCC 4.7090</strain>
    </source>
</reference>
<keyword evidence="3 7" id="KW-1133">Transmembrane helix</keyword>
<proteinExistence type="inferred from homology"/>
<evidence type="ECO:0000256" key="7">
    <source>
        <dbReference type="HAMAP-Rule" id="MF_02065"/>
    </source>
</evidence>
<dbReference type="Gene3D" id="3.30.1490.480">
    <property type="entry name" value="Endolytic murein transglycosylase"/>
    <property type="match status" value="1"/>
</dbReference>
<organism evidence="8 9">
    <name type="scientific">Actinoplanes lutulentus</name>
    <dbReference type="NCBI Taxonomy" id="1287878"/>
    <lineage>
        <taxon>Bacteria</taxon>
        <taxon>Bacillati</taxon>
        <taxon>Actinomycetota</taxon>
        <taxon>Actinomycetes</taxon>
        <taxon>Micromonosporales</taxon>
        <taxon>Micromonosporaceae</taxon>
        <taxon>Actinoplanes</taxon>
    </lineage>
</organism>
<comment type="catalytic activity">
    <reaction evidence="7">
        <text>a peptidoglycan chain = a peptidoglycan chain with N-acetyl-1,6-anhydromuramyl-[peptide] at the reducing end + a peptidoglycan chain with N-acetylglucosamine at the non-reducing end.</text>
        <dbReference type="EC" id="4.2.2.29"/>
    </reaction>
</comment>
<name>A0A327YYN2_9ACTN</name>
<comment type="subcellular location">
    <subcellularLocation>
        <location evidence="7">Cell membrane</location>
        <topology evidence="7">Single-pass membrane protein</topology>
    </subcellularLocation>
</comment>
<dbReference type="PANTHER" id="PTHR30518:SF2">
    <property type="entry name" value="ENDOLYTIC MUREIN TRANSGLYCOSYLASE"/>
    <property type="match status" value="1"/>
</dbReference>
<feature type="transmembrane region" description="Helical" evidence="7">
    <location>
        <begin position="30"/>
        <end position="52"/>
    </location>
</feature>
<protein>
    <recommendedName>
        <fullName evidence="7">Endolytic murein transglycosylase</fullName>
        <ecNumber evidence="7">4.2.2.29</ecNumber>
    </recommendedName>
    <alternativeName>
        <fullName evidence="7">Peptidoglycan lytic transglycosylase</fullName>
    </alternativeName>
    <alternativeName>
        <fullName evidence="7">Peptidoglycan polymerization terminase</fullName>
    </alternativeName>
</protein>
<dbReference type="GO" id="GO:0071555">
    <property type="term" value="P:cell wall organization"/>
    <property type="evidence" value="ECO:0007669"/>
    <property type="project" value="UniProtKB-KW"/>
</dbReference>
<evidence type="ECO:0000313" key="8">
    <source>
        <dbReference type="EMBL" id="RAK26758.1"/>
    </source>
</evidence>
<keyword evidence="9" id="KW-1185">Reference proteome</keyword>
<feature type="site" description="Important for catalytic activity" evidence="7">
    <location>
        <position position="263"/>
    </location>
</feature>
<sequence length="393" mass="43051">MIDEQLDLSFEQNADPGRWRHRRKEGGGRTFAALFMVLLLFGVLGGGLWYGYDKAKGFFTAADFDGPGKGEAVVEVKSGDSATAIADSLYREGVVKSQAAFINAAKDNSDSKNIQVGSYLLKKEMKAADALTWLLDLKNLNVHRVTLPEGLTYLQVYDRLAKATGISVDEFKKAGKDPAALGVPSLWFKRGDGKKIDKTNIEGFLYPATYEIAKDATATDVLKKVVANFNTEMTELNFPETVAAKLNISPYEALVAASIAQVEALLDEDMGPVARVLYNRAYTGNFPCECLQLDSTVNYWLRLTGKEAKSSEKLLASELHDPKNPYNYDVKGMAVGPISNPGDVALRGAMNPKKSDYYFFVTVNDKGAMAYGKTFADHEKNIEKACENGIPIC</sequence>
<keyword evidence="6 7" id="KW-0961">Cell wall biogenesis/degradation</keyword>
<evidence type="ECO:0000256" key="3">
    <source>
        <dbReference type="ARBA" id="ARBA00022989"/>
    </source>
</evidence>
<dbReference type="RefSeq" id="WP_111654506.1">
    <property type="nucleotide sequence ID" value="NZ_JACHWI010000002.1"/>
</dbReference>
<keyword evidence="2 7" id="KW-0812">Transmembrane</keyword>
<dbReference type="EMBL" id="QLMJ01000026">
    <property type="protein sequence ID" value="RAK26758.1"/>
    <property type="molecule type" value="Genomic_DNA"/>
</dbReference>
<accession>A0A327YYN2</accession>
<keyword evidence="1 7" id="KW-1003">Cell membrane</keyword>
<dbReference type="EC" id="4.2.2.29" evidence="7"/>
<evidence type="ECO:0000256" key="4">
    <source>
        <dbReference type="ARBA" id="ARBA00023136"/>
    </source>
</evidence>
<evidence type="ECO:0000256" key="5">
    <source>
        <dbReference type="ARBA" id="ARBA00023239"/>
    </source>
</evidence>
<evidence type="ECO:0000256" key="2">
    <source>
        <dbReference type="ARBA" id="ARBA00022692"/>
    </source>
</evidence>
<keyword evidence="4 7" id="KW-0472">Membrane</keyword>
<evidence type="ECO:0000313" key="9">
    <source>
        <dbReference type="Proteomes" id="UP000249341"/>
    </source>
</evidence>
<comment type="caution">
    <text evidence="8">The sequence shown here is derived from an EMBL/GenBank/DDBJ whole genome shotgun (WGS) entry which is preliminary data.</text>
</comment>
<comment type="function">
    <text evidence="7">Functions as a peptidoglycan terminase that cleaves nascent peptidoglycan strands endolytically to terminate their elongation.</text>
</comment>
<evidence type="ECO:0000256" key="6">
    <source>
        <dbReference type="ARBA" id="ARBA00023316"/>
    </source>
</evidence>
<gene>
    <name evidence="7" type="primary">mltG</name>
    <name evidence="8" type="ORF">B0I29_126149</name>
</gene>
<dbReference type="OrthoDB" id="9814591at2"/>
<comment type="similarity">
    <text evidence="7">Belongs to the transglycosylase MltG family.</text>
</comment>
<dbReference type="NCBIfam" id="TIGR00247">
    <property type="entry name" value="endolytic transglycosylase MltG"/>
    <property type="match status" value="1"/>
</dbReference>